<dbReference type="InterPro" id="IPR036291">
    <property type="entry name" value="NAD(P)-bd_dom_sf"/>
</dbReference>
<evidence type="ECO:0000259" key="1">
    <source>
        <dbReference type="Pfam" id="PF13460"/>
    </source>
</evidence>
<dbReference type="EMBL" id="CP045810">
    <property type="protein sequence ID" value="QHN41530.1"/>
    <property type="molecule type" value="Genomic_DNA"/>
</dbReference>
<dbReference type="Pfam" id="PF13460">
    <property type="entry name" value="NAD_binding_10"/>
    <property type="match status" value="1"/>
</dbReference>
<dbReference type="PANTHER" id="PTHR43355:SF2">
    <property type="entry name" value="FLAVIN REDUCTASE (NADPH)"/>
    <property type="match status" value="1"/>
</dbReference>
<dbReference type="RefSeq" id="WP_138943606.1">
    <property type="nucleotide sequence ID" value="NZ_CP045804.1"/>
</dbReference>
<sequence length="270" mass="29286">MRVAVIGHTGMGGKAITEELVRRGHQVTGLARNADKAPQIDGLTNVGIDIFDPASLRDALRGHDVVVSAFAAGHDLSPDTFYRQAEGTRRIIGAFKESGAGYLLYIGGVASLYTEPGVQVYDSPGFPGTYFGTAPAPFLHWLGEITGVGLFHESAERRERGELGPRESDPVIVGVVDSWEAIPLLEGCRIALDLFAHRTDIDWSFLSPPWLYRPGKGSGSYHLGIDYVPMENGHPAGIDVPDLALAVCDETERRALIHRHWTVSGAQENF</sequence>
<dbReference type="InterPro" id="IPR016040">
    <property type="entry name" value="NAD(P)-bd_dom"/>
</dbReference>
<feature type="domain" description="NAD(P)-binding" evidence="1">
    <location>
        <begin position="9"/>
        <end position="109"/>
    </location>
</feature>
<proteinExistence type="predicted"/>
<accession>A0A857KQP2</accession>
<dbReference type="Gene3D" id="3.40.50.720">
    <property type="entry name" value="NAD(P)-binding Rossmann-like Domain"/>
    <property type="match status" value="1"/>
</dbReference>
<dbReference type="AlphaFoldDB" id="A0A857KQP2"/>
<name>A0A857KQP2_9ACTN</name>
<dbReference type="SUPFAM" id="SSF51735">
    <property type="entry name" value="NAD(P)-binding Rossmann-fold domains"/>
    <property type="match status" value="1"/>
</dbReference>
<dbReference type="InterPro" id="IPR051606">
    <property type="entry name" value="Polyketide_Oxido-like"/>
</dbReference>
<reference evidence="2" key="1">
    <citation type="journal article" date="2021" name="Nat. Microbiol.">
        <title>Cocultivation of an ultrasmall environmental parasitic bacterium with lytic ability against bacteria associated with wastewater foams.</title>
        <authorList>
            <person name="Batinovic S."/>
            <person name="Rose J.J.A."/>
            <person name="Ratcliffe J."/>
            <person name="Seviour R.J."/>
            <person name="Petrovski S."/>
        </authorList>
    </citation>
    <scope>NUCLEOTIDE SEQUENCE</scope>
    <source>
        <strain evidence="2">CON44</strain>
    </source>
</reference>
<gene>
    <name evidence="2" type="ORF">GII30_22330</name>
</gene>
<evidence type="ECO:0000313" key="2">
    <source>
        <dbReference type="EMBL" id="QHN41530.1"/>
    </source>
</evidence>
<protein>
    <submittedName>
        <fullName evidence="2">NAD(P)H-binding protein</fullName>
    </submittedName>
</protein>
<dbReference type="GO" id="GO:0016646">
    <property type="term" value="F:oxidoreductase activity, acting on the CH-NH group of donors, NAD or NADP as acceptor"/>
    <property type="evidence" value="ECO:0007669"/>
    <property type="project" value="TreeGrafter"/>
</dbReference>
<organism evidence="2">
    <name type="scientific">Gordonia amarae</name>
    <dbReference type="NCBI Taxonomy" id="36821"/>
    <lineage>
        <taxon>Bacteria</taxon>
        <taxon>Bacillati</taxon>
        <taxon>Actinomycetota</taxon>
        <taxon>Actinomycetes</taxon>
        <taxon>Mycobacteriales</taxon>
        <taxon>Gordoniaceae</taxon>
        <taxon>Gordonia</taxon>
    </lineage>
</organism>
<dbReference type="PANTHER" id="PTHR43355">
    <property type="entry name" value="FLAVIN REDUCTASE (NADPH)"/>
    <property type="match status" value="1"/>
</dbReference>